<dbReference type="PANTHER" id="PTHR43829">
    <property type="entry name" value="AQUAPORIN OR AQUAGLYCEROPORIN RELATED"/>
    <property type="match status" value="1"/>
</dbReference>
<dbReference type="AlphaFoldDB" id="A0A249A2T6"/>
<proteinExistence type="inferred from homology"/>
<evidence type="ECO:0000256" key="3">
    <source>
        <dbReference type="ARBA" id="ARBA00022448"/>
    </source>
</evidence>
<dbReference type="InterPro" id="IPR050363">
    <property type="entry name" value="MIP/Aquaporin"/>
</dbReference>
<dbReference type="Pfam" id="PF00230">
    <property type="entry name" value="MIP"/>
    <property type="match status" value="1"/>
</dbReference>
<dbReference type="CDD" id="cd00333">
    <property type="entry name" value="MIP"/>
    <property type="match status" value="1"/>
</dbReference>
<dbReference type="KEGG" id="mhay:VK67_13415"/>
<dbReference type="PANTHER" id="PTHR43829:SF9">
    <property type="entry name" value="AQUAPORIN-9"/>
    <property type="match status" value="1"/>
</dbReference>
<dbReference type="EMBL" id="UGPL01000006">
    <property type="protein sequence ID" value="STY66262.1"/>
    <property type="molecule type" value="Genomic_DNA"/>
</dbReference>
<keyword evidence="5" id="KW-1133">Transmembrane helix</keyword>
<dbReference type="NCBIfam" id="TIGR00861">
    <property type="entry name" value="MIP"/>
    <property type="match status" value="1"/>
</dbReference>
<evidence type="ECO:0000256" key="1">
    <source>
        <dbReference type="ARBA" id="ARBA00004141"/>
    </source>
</evidence>
<dbReference type="PRINTS" id="PR00783">
    <property type="entry name" value="MINTRINSICP"/>
</dbReference>
<sequence length="261" mass="27238">MSKSLRNACIGEFIGTGFILFFGAGCVAAAQVAGANFGLWEISIVWGLGVSMAIYISAGISGAHLNPAVTIALAAFYGFEKHKILPYVIAQVAGAFCSVALIYFMYSDLFTAAEAAQGITRGETVGFAGVFSTYPNPNITLVTAFIVEFVITVVLMSTILAIGDDKNGLPNKALAALLIGLLIAVIGGATGPLTGFAMNPARDFGPKLFAYLAGWGEIALTGGKEIPYFIIPIVAPICGALFGAWGYKNLIHNNLPANTQE</sequence>
<protein>
    <submittedName>
        <fullName evidence="8">Aquaglyceroporin</fullName>
    </submittedName>
</protein>
<dbReference type="OrthoDB" id="9807293at2"/>
<name>A0A249A2T6_MANHA</name>
<comment type="similarity">
    <text evidence="2 7">Belongs to the MIP/aquaporin (TC 1.A.8) family.</text>
</comment>
<evidence type="ECO:0000256" key="2">
    <source>
        <dbReference type="ARBA" id="ARBA00006175"/>
    </source>
</evidence>
<evidence type="ECO:0000256" key="5">
    <source>
        <dbReference type="ARBA" id="ARBA00022989"/>
    </source>
</evidence>
<keyword evidence="6" id="KW-0472">Membrane</keyword>
<evidence type="ECO:0000256" key="6">
    <source>
        <dbReference type="ARBA" id="ARBA00023136"/>
    </source>
</evidence>
<dbReference type="PROSITE" id="PS00221">
    <property type="entry name" value="MIP"/>
    <property type="match status" value="1"/>
</dbReference>
<evidence type="ECO:0000256" key="4">
    <source>
        <dbReference type="ARBA" id="ARBA00022692"/>
    </source>
</evidence>
<dbReference type="GeneID" id="67370336"/>
<dbReference type="SUPFAM" id="SSF81338">
    <property type="entry name" value="Aquaporin-like"/>
    <property type="match status" value="1"/>
</dbReference>
<dbReference type="InterPro" id="IPR022357">
    <property type="entry name" value="MIP_CS"/>
</dbReference>
<gene>
    <name evidence="8" type="primary">glpF</name>
    <name evidence="8" type="ORF">NCTC9380_01555</name>
</gene>
<dbReference type="Proteomes" id="UP000254031">
    <property type="component" value="Unassembled WGS sequence"/>
</dbReference>
<dbReference type="Gene3D" id="1.20.1080.10">
    <property type="entry name" value="Glycerol uptake facilitator protein"/>
    <property type="match status" value="1"/>
</dbReference>
<evidence type="ECO:0000256" key="7">
    <source>
        <dbReference type="RuleBase" id="RU000477"/>
    </source>
</evidence>
<dbReference type="KEGG" id="mhaq:WC39_13410"/>
<dbReference type="InterPro" id="IPR023271">
    <property type="entry name" value="Aquaporin-like"/>
</dbReference>
<evidence type="ECO:0000313" key="9">
    <source>
        <dbReference type="Proteomes" id="UP000254031"/>
    </source>
</evidence>
<dbReference type="GO" id="GO:0015254">
    <property type="term" value="F:glycerol channel activity"/>
    <property type="evidence" value="ECO:0007669"/>
    <property type="project" value="TreeGrafter"/>
</dbReference>
<comment type="subcellular location">
    <subcellularLocation>
        <location evidence="1">Membrane</location>
        <topology evidence="1">Multi-pass membrane protein</topology>
    </subcellularLocation>
</comment>
<accession>A0A249A2T6</accession>
<keyword evidence="3 7" id="KW-0813">Transport</keyword>
<dbReference type="RefSeq" id="WP_006252559.1">
    <property type="nucleotide sequence ID" value="NZ_CP011098.1"/>
</dbReference>
<dbReference type="InterPro" id="IPR000425">
    <property type="entry name" value="MIP"/>
</dbReference>
<reference evidence="8 9" key="1">
    <citation type="submission" date="2018-06" db="EMBL/GenBank/DDBJ databases">
        <authorList>
            <consortium name="Pathogen Informatics"/>
            <person name="Doyle S."/>
        </authorList>
    </citation>
    <scope>NUCLEOTIDE SEQUENCE [LARGE SCALE GENOMIC DNA]</scope>
    <source>
        <strain evidence="8 9">NCTC9380</strain>
    </source>
</reference>
<dbReference type="PROSITE" id="PS51257">
    <property type="entry name" value="PROKAR_LIPOPROTEIN"/>
    <property type="match status" value="1"/>
</dbReference>
<organism evidence="8 9">
    <name type="scientific">Mannheimia haemolytica</name>
    <name type="common">Pasteurella haemolytica</name>
    <dbReference type="NCBI Taxonomy" id="75985"/>
    <lineage>
        <taxon>Bacteria</taxon>
        <taxon>Pseudomonadati</taxon>
        <taxon>Pseudomonadota</taxon>
        <taxon>Gammaproteobacteria</taxon>
        <taxon>Pasteurellales</taxon>
        <taxon>Pasteurellaceae</taxon>
        <taxon>Mannheimia</taxon>
    </lineage>
</organism>
<keyword evidence="4 7" id="KW-0812">Transmembrane</keyword>
<evidence type="ECO:0000313" key="8">
    <source>
        <dbReference type="EMBL" id="STY66262.1"/>
    </source>
</evidence>
<dbReference type="GO" id="GO:0005886">
    <property type="term" value="C:plasma membrane"/>
    <property type="evidence" value="ECO:0007669"/>
    <property type="project" value="TreeGrafter"/>
</dbReference>